<comment type="caution">
    <text evidence="2">The sequence shown here is derived from an EMBL/GenBank/DDBJ whole genome shotgun (WGS) entry which is preliminary data.</text>
</comment>
<reference evidence="2" key="1">
    <citation type="submission" date="2016-10" db="EMBL/GenBank/DDBJ databases">
        <title>Sequence of Gallionella enrichment culture.</title>
        <authorList>
            <person name="Poehlein A."/>
            <person name="Muehling M."/>
            <person name="Daniel R."/>
        </authorList>
    </citation>
    <scope>NUCLEOTIDE SEQUENCE</scope>
</reference>
<name>A0A1J5PY85_9ZZZZ</name>
<dbReference type="AlphaFoldDB" id="A0A1J5PY85"/>
<evidence type="ECO:0000313" key="2">
    <source>
        <dbReference type="EMBL" id="OIQ76034.1"/>
    </source>
</evidence>
<gene>
    <name evidence="2" type="ORF">GALL_422880</name>
</gene>
<evidence type="ECO:0000256" key="1">
    <source>
        <dbReference type="SAM" id="MobiDB-lite"/>
    </source>
</evidence>
<sequence length="83" mass="9230">MVRFSVEPSAPSAMMKRTPLRSAPQSSRMSISGTPVNSLQDTMPWVYCTVGRATLPHSIAELAPHSMKWMRDTGCMRMMSPTE</sequence>
<dbReference type="EMBL" id="MLJW01001984">
    <property type="protein sequence ID" value="OIQ76034.1"/>
    <property type="molecule type" value="Genomic_DNA"/>
</dbReference>
<accession>A0A1J5PY85</accession>
<feature type="region of interest" description="Disordered" evidence="1">
    <location>
        <begin position="1"/>
        <end position="35"/>
    </location>
</feature>
<feature type="compositionally biased region" description="Polar residues" evidence="1">
    <location>
        <begin position="23"/>
        <end position="35"/>
    </location>
</feature>
<organism evidence="2">
    <name type="scientific">mine drainage metagenome</name>
    <dbReference type="NCBI Taxonomy" id="410659"/>
    <lineage>
        <taxon>unclassified sequences</taxon>
        <taxon>metagenomes</taxon>
        <taxon>ecological metagenomes</taxon>
    </lineage>
</organism>
<proteinExistence type="predicted"/>
<protein>
    <submittedName>
        <fullName evidence="2">Uncharacterized protein</fullName>
    </submittedName>
</protein>